<dbReference type="PANTHER" id="PTHR34183:SF8">
    <property type="entry name" value="ENDOLYTIC PEPTIDOGLYCAN TRANSGLYCOSYLASE RLPA-RELATED"/>
    <property type="match status" value="1"/>
</dbReference>
<dbReference type="GO" id="GO:0000270">
    <property type="term" value="P:peptidoglycan metabolic process"/>
    <property type="evidence" value="ECO:0007669"/>
    <property type="project" value="UniProtKB-UniRule"/>
</dbReference>
<dbReference type="STRING" id="1610493.RPIT_13020"/>
<comment type="function">
    <text evidence="1">Lytic transglycosylase with a strong preference for naked glycan strands that lack stem peptides.</text>
</comment>
<evidence type="ECO:0000313" key="4">
    <source>
        <dbReference type="Proteomes" id="UP000188324"/>
    </source>
</evidence>
<feature type="chain" id="PRO_5015011042" description="Probable endolytic peptidoglycan transglycosylase RlpA" evidence="1">
    <location>
        <begin position="28"/>
        <end position="284"/>
    </location>
</feature>
<dbReference type="RefSeq" id="WP_093664862.1">
    <property type="nucleotide sequence ID" value="NZ_CP019605.1"/>
</dbReference>
<dbReference type="InterPro" id="IPR009009">
    <property type="entry name" value="RlpA-like_DPBB"/>
</dbReference>
<dbReference type="EC" id="4.2.2.-" evidence="1"/>
<keyword evidence="1" id="KW-0961">Cell wall biogenesis/degradation</keyword>
<dbReference type="Pfam" id="PF03330">
    <property type="entry name" value="DPBB_1"/>
    <property type="match status" value="1"/>
</dbReference>
<dbReference type="GO" id="GO:0071555">
    <property type="term" value="P:cell wall organization"/>
    <property type="evidence" value="ECO:0007669"/>
    <property type="project" value="UniProtKB-KW"/>
</dbReference>
<dbReference type="PANTHER" id="PTHR34183">
    <property type="entry name" value="ENDOLYTIC PEPTIDOGLYCAN TRANSGLYCOSYLASE RLPA"/>
    <property type="match status" value="1"/>
</dbReference>
<keyword evidence="4" id="KW-1185">Reference proteome</keyword>
<dbReference type="GO" id="GO:0008932">
    <property type="term" value="F:lytic endotransglycosylase activity"/>
    <property type="evidence" value="ECO:0007669"/>
    <property type="project" value="UniProtKB-UniRule"/>
</dbReference>
<accession>A0A1Q2CHN1</accession>
<dbReference type="AlphaFoldDB" id="A0A1Q2CHN1"/>
<evidence type="ECO:0000313" key="3">
    <source>
        <dbReference type="EMBL" id="AQP45614.1"/>
    </source>
</evidence>
<dbReference type="Proteomes" id="UP000188324">
    <property type="component" value="Chromosome"/>
</dbReference>
<dbReference type="CDD" id="cd22268">
    <property type="entry name" value="DPBB_RlpA-like"/>
    <property type="match status" value="1"/>
</dbReference>
<dbReference type="InterPro" id="IPR012997">
    <property type="entry name" value="RplA"/>
</dbReference>
<dbReference type="EMBL" id="CP019605">
    <property type="protein sequence ID" value="AQP45614.1"/>
    <property type="molecule type" value="Genomic_DNA"/>
</dbReference>
<organism evidence="3 4">
    <name type="scientific">Tessaracoccus flavus</name>
    <dbReference type="NCBI Taxonomy" id="1610493"/>
    <lineage>
        <taxon>Bacteria</taxon>
        <taxon>Bacillati</taxon>
        <taxon>Actinomycetota</taxon>
        <taxon>Actinomycetes</taxon>
        <taxon>Propionibacteriales</taxon>
        <taxon>Propionibacteriaceae</taxon>
        <taxon>Tessaracoccus</taxon>
    </lineage>
</organism>
<reference evidence="3 4" key="1">
    <citation type="journal article" date="2016" name="Int. J. Syst. Evol. Microbiol.">
        <title>Tessaracoccus flavus sp. nov., isolated from the drainage system of a lindane-producing factory.</title>
        <authorList>
            <person name="Kumari R."/>
            <person name="Singh P."/>
            <person name="Schumann P."/>
            <person name="Lal R."/>
        </authorList>
    </citation>
    <scope>NUCLEOTIDE SEQUENCE [LARGE SCALE GENOMIC DNA]</scope>
    <source>
        <strain evidence="3 4">RP1T</strain>
    </source>
</reference>
<sequence precursor="true">MFKRLLFAGLAAITGATVGLVAPTAQAVETIQYTQPGDHLVNGRYWRTTCENYSPTVVRCNTDIFATKVVKVDGHHVVHNGWTFNNLTYLPSERSQWEGNPLATTGEWTASDGRLWKAECDTDLTGANGCRAWAWTTVVAHENGKFVQRDQWQFNNIIQFSTTDIPPVTTIPAPAPPLAGVPVEKEPESPLAWQSCKVSYYWQGYRTANGEIYDPNGLTAAHKTLPFNTRVRVQNPANGKEVVVRINDRGPFIAGRCLDLSRAAMQAIGGTSAGVITANYQVLR</sequence>
<keyword evidence="1" id="KW-0732">Signal</keyword>
<dbReference type="InterPro" id="IPR034718">
    <property type="entry name" value="RlpA"/>
</dbReference>
<dbReference type="KEGG" id="tfl:RPIT_13020"/>
<dbReference type="InterPro" id="IPR036908">
    <property type="entry name" value="RlpA-like_sf"/>
</dbReference>
<evidence type="ECO:0000256" key="2">
    <source>
        <dbReference type="RuleBase" id="RU003495"/>
    </source>
</evidence>
<gene>
    <name evidence="1" type="primary">rlpA</name>
    <name evidence="3" type="ORF">RPIT_13020</name>
</gene>
<feature type="signal peptide" evidence="1">
    <location>
        <begin position="1"/>
        <end position="27"/>
    </location>
</feature>
<dbReference type="Gene3D" id="2.40.40.10">
    <property type="entry name" value="RlpA-like domain"/>
    <property type="match status" value="1"/>
</dbReference>
<dbReference type="HAMAP" id="MF_02071">
    <property type="entry name" value="RlpA"/>
    <property type="match status" value="1"/>
</dbReference>
<dbReference type="SUPFAM" id="SSF50685">
    <property type="entry name" value="Barwin-like endoglucanases"/>
    <property type="match status" value="1"/>
</dbReference>
<name>A0A1Q2CHN1_9ACTN</name>
<proteinExistence type="inferred from homology"/>
<keyword evidence="1" id="KW-0456">Lyase</keyword>
<comment type="similarity">
    <text evidence="1 2">Belongs to the RlpA family.</text>
</comment>
<evidence type="ECO:0000256" key="1">
    <source>
        <dbReference type="HAMAP-Rule" id="MF_02071"/>
    </source>
</evidence>
<protein>
    <recommendedName>
        <fullName evidence="1">Probable endolytic peptidoglycan transglycosylase RlpA</fullName>
        <ecNumber evidence="1">4.2.2.-</ecNumber>
    </recommendedName>
</protein>
<dbReference type="NCBIfam" id="TIGR00413">
    <property type="entry name" value="rlpA"/>
    <property type="match status" value="1"/>
</dbReference>